<comment type="caution">
    <text evidence="3">The sequence shown here is derived from an EMBL/GenBank/DDBJ whole genome shotgun (WGS) entry which is preliminary data.</text>
</comment>
<dbReference type="EMBL" id="JAPFRD010000009">
    <property type="protein sequence ID" value="MCW8108112.1"/>
    <property type="molecule type" value="Genomic_DNA"/>
</dbReference>
<organism evidence="3 4">
    <name type="scientific">Alteromonas aquimaris</name>
    <dbReference type="NCBI Taxonomy" id="2998417"/>
    <lineage>
        <taxon>Bacteria</taxon>
        <taxon>Pseudomonadati</taxon>
        <taxon>Pseudomonadota</taxon>
        <taxon>Gammaproteobacteria</taxon>
        <taxon>Alteromonadales</taxon>
        <taxon>Alteromonadaceae</taxon>
        <taxon>Alteromonas/Salinimonas group</taxon>
        <taxon>Alteromonas</taxon>
    </lineage>
</organism>
<evidence type="ECO:0000313" key="3">
    <source>
        <dbReference type="EMBL" id="MCW8108112.1"/>
    </source>
</evidence>
<dbReference type="InterPro" id="IPR006058">
    <property type="entry name" value="2Fe2S_fd_BS"/>
</dbReference>
<dbReference type="InterPro" id="IPR001041">
    <property type="entry name" value="2Fe-2S_ferredoxin-type"/>
</dbReference>
<evidence type="ECO:0000313" key="4">
    <source>
        <dbReference type="Proteomes" id="UP001142810"/>
    </source>
</evidence>
<evidence type="ECO:0000259" key="2">
    <source>
        <dbReference type="PROSITE" id="PS51085"/>
    </source>
</evidence>
<sequence length="91" mass="9957">MSTPPGEVFHIDVIDVGCARSSPDKTLLESLESASIDIHFHCREGFCGACRTQLLEGEVDYTTDPLAYIDDDEILPCCCVAKSNIKIKVPL</sequence>
<dbReference type="SUPFAM" id="SSF54292">
    <property type="entry name" value="2Fe-2S ferredoxin-like"/>
    <property type="match status" value="1"/>
</dbReference>
<dbReference type="Gene3D" id="3.10.20.30">
    <property type="match status" value="1"/>
</dbReference>
<dbReference type="NCBIfam" id="NF007985">
    <property type="entry name" value="PRK10713.1"/>
    <property type="match status" value="1"/>
</dbReference>
<dbReference type="PROSITE" id="PS51085">
    <property type="entry name" value="2FE2S_FER_2"/>
    <property type="match status" value="1"/>
</dbReference>
<evidence type="ECO:0000256" key="1">
    <source>
        <dbReference type="ARBA" id="ARBA00023075"/>
    </source>
</evidence>
<dbReference type="CDD" id="cd00207">
    <property type="entry name" value="fer2"/>
    <property type="match status" value="1"/>
</dbReference>
<dbReference type="Proteomes" id="UP001142810">
    <property type="component" value="Unassembled WGS sequence"/>
</dbReference>
<dbReference type="RefSeq" id="WP_265616808.1">
    <property type="nucleotide sequence ID" value="NZ_JAPFRD010000009.1"/>
</dbReference>
<feature type="domain" description="2Fe-2S ferredoxin-type" evidence="2">
    <location>
        <begin position="1"/>
        <end position="91"/>
    </location>
</feature>
<reference evidence="3" key="1">
    <citation type="submission" date="2022-11" db="EMBL/GenBank/DDBJ databases">
        <title>Alteromonas sp. nov., isolated from sea water of the Qingdao.</title>
        <authorList>
            <person name="Wang Q."/>
        </authorList>
    </citation>
    <scope>NUCLEOTIDE SEQUENCE</scope>
    <source>
        <strain evidence="3">ASW11-7</strain>
    </source>
</reference>
<dbReference type="Pfam" id="PF00111">
    <property type="entry name" value="Fer2"/>
    <property type="match status" value="1"/>
</dbReference>
<accession>A0ABT3P5T0</accession>
<protein>
    <submittedName>
        <fullName evidence="3">Class I ribonucleotide reductase maintenance protein YfaE</fullName>
    </submittedName>
</protein>
<dbReference type="InterPro" id="IPR012675">
    <property type="entry name" value="Beta-grasp_dom_sf"/>
</dbReference>
<keyword evidence="4" id="KW-1185">Reference proteome</keyword>
<gene>
    <name evidence="3" type="primary">yfaE</name>
    <name evidence="3" type="ORF">OPS25_06360</name>
</gene>
<dbReference type="PROSITE" id="PS00197">
    <property type="entry name" value="2FE2S_FER_1"/>
    <property type="match status" value="1"/>
</dbReference>
<dbReference type="InterPro" id="IPR036010">
    <property type="entry name" value="2Fe-2S_ferredoxin-like_sf"/>
</dbReference>
<keyword evidence="1" id="KW-0830">Ubiquinone</keyword>
<proteinExistence type="predicted"/>
<name>A0ABT3P5T0_9ALTE</name>